<keyword evidence="3" id="KW-1185">Reference proteome</keyword>
<feature type="domain" description="CASTOR ACT" evidence="1">
    <location>
        <begin position="106"/>
        <end position="166"/>
    </location>
</feature>
<dbReference type="AlphaFoldDB" id="A0A9P7MF22"/>
<dbReference type="InterPro" id="IPR027795">
    <property type="entry name" value="CASTOR_ACT_dom"/>
</dbReference>
<evidence type="ECO:0000313" key="2">
    <source>
        <dbReference type="EMBL" id="KAG5941677.1"/>
    </source>
</evidence>
<sequence>MSANITFLEGTYRLIHIPLHLYATFLQPILRVLIPHAQSLQLDDQTPLDVRFEGLSSEYQHAFMNISVTRFECSLVCHTSWAEHVFEPVVRTLPPEQAQAIWSHAESYIVLSVASAAELDAPTRVLELTSPLAAAGIPIFFITTYYSDYILAPAHEQLNVIAALHERGFELSESHDNFYVCRRNSTAGGRGRSGSSSPPPFSSEELQSATFELLQTHRVSPHVDPGLELVMCASRDAMPFVHAYARLISYGREVAVRDTWIDHVDTKFYAALVSVLVSQPRFVSVTLTQDDPPSLLIDKSLLSLFSNSIVGDLNTVLTPIFLDLVTLPTEVTGIVCVVSGRLVHEMDMKATSELSYLSTARAGVVILPEQQAIQAVKILEPLMKPKEESMES</sequence>
<dbReference type="GO" id="GO:0006520">
    <property type="term" value="P:amino acid metabolic process"/>
    <property type="evidence" value="ECO:0007669"/>
    <property type="project" value="UniProtKB-ARBA"/>
</dbReference>
<comment type="caution">
    <text evidence="2">The sequence shown here is derived from an EMBL/GenBank/DDBJ whole genome shotgun (WGS) entry which is preliminary data.</text>
</comment>
<dbReference type="PANTHER" id="PTHR31131">
    <property type="entry name" value="CHROMOSOME 1, WHOLE GENOME SHOTGUN SEQUENCE"/>
    <property type="match status" value="1"/>
</dbReference>
<proteinExistence type="predicted"/>
<protein>
    <recommendedName>
        <fullName evidence="1">CASTOR ACT domain-containing protein</fullName>
    </recommendedName>
</protein>
<dbReference type="EMBL" id="SRPO01000092">
    <property type="protein sequence ID" value="KAG5941677.1"/>
    <property type="molecule type" value="Genomic_DNA"/>
</dbReference>
<organism evidence="2 3">
    <name type="scientific">Claviceps pazoutovae</name>
    <dbReference type="NCBI Taxonomy" id="1649127"/>
    <lineage>
        <taxon>Eukaryota</taxon>
        <taxon>Fungi</taxon>
        <taxon>Dikarya</taxon>
        <taxon>Ascomycota</taxon>
        <taxon>Pezizomycotina</taxon>
        <taxon>Sordariomycetes</taxon>
        <taxon>Hypocreomycetidae</taxon>
        <taxon>Hypocreales</taxon>
        <taxon>Clavicipitaceae</taxon>
        <taxon>Claviceps</taxon>
    </lineage>
</organism>
<dbReference type="PANTHER" id="PTHR31131:SF6">
    <property type="entry name" value="CASTOR ACT DOMAIN-CONTAINING PROTEIN"/>
    <property type="match status" value="1"/>
</dbReference>
<gene>
    <name evidence="2" type="ORF">E4U60_007758</name>
</gene>
<dbReference type="GO" id="GO:0046394">
    <property type="term" value="P:carboxylic acid biosynthetic process"/>
    <property type="evidence" value="ECO:0007669"/>
    <property type="project" value="UniProtKB-ARBA"/>
</dbReference>
<dbReference type="SUPFAM" id="SSF55021">
    <property type="entry name" value="ACT-like"/>
    <property type="match status" value="1"/>
</dbReference>
<evidence type="ECO:0000259" key="1">
    <source>
        <dbReference type="Pfam" id="PF13840"/>
    </source>
</evidence>
<accession>A0A9P7MF22</accession>
<dbReference type="InterPro" id="IPR045865">
    <property type="entry name" value="ACT-like_dom_sf"/>
</dbReference>
<dbReference type="Gene3D" id="3.30.2130.10">
    <property type="entry name" value="VC0802-like"/>
    <property type="match status" value="1"/>
</dbReference>
<dbReference type="Proteomes" id="UP000706124">
    <property type="component" value="Unassembled WGS sequence"/>
</dbReference>
<reference evidence="2 3" key="1">
    <citation type="journal article" date="2020" name="bioRxiv">
        <title>Whole genome comparisons of ergot fungi reveals the divergence and evolution of species within the genus Claviceps are the result of varying mechanisms driving genome evolution and host range expansion.</title>
        <authorList>
            <person name="Wyka S.A."/>
            <person name="Mondo S.J."/>
            <person name="Liu M."/>
            <person name="Dettman J."/>
            <person name="Nalam V."/>
            <person name="Broders K.D."/>
        </authorList>
    </citation>
    <scope>NUCLEOTIDE SEQUENCE [LARGE SCALE GENOMIC DNA]</scope>
    <source>
        <strain evidence="2 3">CCC 1485</strain>
    </source>
</reference>
<dbReference type="InterPro" id="IPR051719">
    <property type="entry name" value="CASTOR_mTORC1"/>
</dbReference>
<evidence type="ECO:0000313" key="3">
    <source>
        <dbReference type="Proteomes" id="UP000706124"/>
    </source>
</evidence>
<dbReference type="Pfam" id="PF13840">
    <property type="entry name" value="ACT_7"/>
    <property type="match status" value="1"/>
</dbReference>
<dbReference type="OrthoDB" id="58529at2759"/>
<name>A0A9P7MF22_9HYPO</name>